<feature type="signal peptide" evidence="2">
    <location>
        <begin position="1"/>
        <end position="24"/>
    </location>
</feature>
<proteinExistence type="predicted"/>
<comment type="caution">
    <text evidence="3">The sequence shown here is derived from an EMBL/GenBank/DDBJ whole genome shotgun (WGS) entry which is preliminary data.</text>
</comment>
<keyword evidence="4" id="KW-1185">Reference proteome</keyword>
<feature type="compositionally biased region" description="Basic residues" evidence="1">
    <location>
        <begin position="252"/>
        <end position="262"/>
    </location>
</feature>
<sequence>MRTAAALFGAALLLTLAGCTGSGAADGTAKPVTPSPSDPQATPTDRSPHGVMLSVQLALHDARRAEFRATLGDDRAKGALFWAPKTVLQYRAEGDARQLMVMDTSAYVGGDPQTAARLGGQHWVKYTGTRSPYSALFDRLNPTVAVAAAAAAEDPVLIGEEKLLETNVQHYRVTMTAARYAAAQPQLDQTRRQALETALGPGDVVLDLWLNDRDQLVQLRRAAAEVDTIGYTDYGSSSLSVQAPPRPTRLPRPVRARRRSRSRAAGNQVDLDKSA</sequence>
<dbReference type="AlphaFoldDB" id="A0A066YXW5"/>
<evidence type="ECO:0000313" key="4">
    <source>
        <dbReference type="Proteomes" id="UP000027178"/>
    </source>
</evidence>
<evidence type="ECO:0000313" key="3">
    <source>
        <dbReference type="EMBL" id="KDN84819.1"/>
    </source>
</evidence>
<evidence type="ECO:0000256" key="1">
    <source>
        <dbReference type="SAM" id="MobiDB-lite"/>
    </source>
</evidence>
<feature type="chain" id="PRO_5001635401" description="Lipoprotein" evidence="2">
    <location>
        <begin position="25"/>
        <end position="275"/>
    </location>
</feature>
<accession>A0A066YXW5</accession>
<evidence type="ECO:0000256" key="2">
    <source>
        <dbReference type="SAM" id="SignalP"/>
    </source>
</evidence>
<dbReference type="Gene3D" id="2.50.20.20">
    <property type="match status" value="1"/>
</dbReference>
<dbReference type="Proteomes" id="UP000027178">
    <property type="component" value="Unassembled WGS sequence"/>
</dbReference>
<feature type="region of interest" description="Disordered" evidence="1">
    <location>
        <begin position="235"/>
        <end position="275"/>
    </location>
</feature>
<name>A0A066YXW5_9ACTN</name>
<dbReference type="HOGENOM" id="CLU_1011128_0_0_11"/>
<protein>
    <recommendedName>
        <fullName evidence="5">Lipoprotein</fullName>
    </recommendedName>
</protein>
<dbReference type="PATRIC" id="fig|1348663.4.peg.3219"/>
<reference evidence="3 4" key="1">
    <citation type="submission" date="2014-05" db="EMBL/GenBank/DDBJ databases">
        <title>Draft Genome Sequence of Kitasatospora cheerisanensis KCTC 2395.</title>
        <authorList>
            <person name="Nam D.H."/>
        </authorList>
    </citation>
    <scope>NUCLEOTIDE SEQUENCE [LARGE SCALE GENOMIC DNA]</scope>
    <source>
        <strain evidence="3 4">KCTC 2395</strain>
    </source>
</reference>
<dbReference type="EMBL" id="JNBY01000089">
    <property type="protein sequence ID" value="KDN84819.1"/>
    <property type="molecule type" value="Genomic_DNA"/>
</dbReference>
<dbReference type="PROSITE" id="PS51257">
    <property type="entry name" value="PROKAR_LIPOPROTEIN"/>
    <property type="match status" value="1"/>
</dbReference>
<feature type="region of interest" description="Disordered" evidence="1">
    <location>
        <begin position="24"/>
        <end position="48"/>
    </location>
</feature>
<organism evidence="3 4">
    <name type="scientific">Kitasatospora cheerisanensis KCTC 2395</name>
    <dbReference type="NCBI Taxonomy" id="1348663"/>
    <lineage>
        <taxon>Bacteria</taxon>
        <taxon>Bacillati</taxon>
        <taxon>Actinomycetota</taxon>
        <taxon>Actinomycetes</taxon>
        <taxon>Kitasatosporales</taxon>
        <taxon>Streptomycetaceae</taxon>
        <taxon>Kitasatospora</taxon>
    </lineage>
</organism>
<gene>
    <name evidence="3" type="ORF">KCH_33460</name>
</gene>
<evidence type="ECO:0008006" key="5">
    <source>
        <dbReference type="Google" id="ProtNLM"/>
    </source>
</evidence>
<keyword evidence="2" id="KW-0732">Signal</keyword>
<dbReference type="eggNOG" id="ENOG5032004">
    <property type="taxonomic scope" value="Bacteria"/>
</dbReference>